<dbReference type="FunFam" id="2.170.270.10:FF:000001">
    <property type="entry name" value="Putative histone-lysine N-methyltransferase EZH2"/>
    <property type="match status" value="1"/>
</dbReference>
<evidence type="ECO:0000256" key="5">
    <source>
        <dbReference type="ARBA" id="ARBA00022679"/>
    </source>
</evidence>
<dbReference type="InterPro" id="IPR044439">
    <property type="entry name" value="EZH2_SET"/>
</dbReference>
<dbReference type="InterPro" id="IPR001214">
    <property type="entry name" value="SET_dom"/>
</dbReference>
<accession>A0AAY3ZYG5</accession>
<dbReference type="InterPro" id="IPR041355">
    <property type="entry name" value="Pre-SET_CXC"/>
</dbReference>
<feature type="compositionally biased region" description="Basic and acidic residues" evidence="14">
    <location>
        <begin position="358"/>
        <end position="369"/>
    </location>
</feature>
<evidence type="ECO:0000259" key="15">
    <source>
        <dbReference type="PROSITE" id="PS50280"/>
    </source>
</evidence>
<keyword evidence="8" id="KW-0805">Transcription regulation</keyword>
<evidence type="ECO:0000256" key="13">
    <source>
        <dbReference type="ARBA" id="ARBA00048568"/>
    </source>
</evidence>
<keyword evidence="3" id="KW-0678">Repressor</keyword>
<dbReference type="CDD" id="cd00167">
    <property type="entry name" value="SANT"/>
    <property type="match status" value="1"/>
</dbReference>
<dbReference type="InterPro" id="IPR001005">
    <property type="entry name" value="SANT/Myb"/>
</dbReference>
<dbReference type="InterPro" id="IPR026489">
    <property type="entry name" value="CXC_dom"/>
</dbReference>
<feature type="compositionally biased region" description="Low complexity" evidence="14">
    <location>
        <begin position="341"/>
        <end position="357"/>
    </location>
</feature>
<dbReference type="InterPro" id="IPR021654">
    <property type="entry name" value="EZH1/EZH2"/>
</dbReference>
<dbReference type="SMART" id="SM01114">
    <property type="entry name" value="CXC"/>
    <property type="match status" value="1"/>
</dbReference>
<evidence type="ECO:0000256" key="9">
    <source>
        <dbReference type="ARBA" id="ARBA00023108"/>
    </source>
</evidence>
<dbReference type="Gene3D" id="2.170.270.10">
    <property type="entry name" value="SET domain"/>
    <property type="match status" value="1"/>
</dbReference>
<evidence type="ECO:0000256" key="7">
    <source>
        <dbReference type="ARBA" id="ARBA00022853"/>
    </source>
</evidence>
<evidence type="ECO:0000256" key="14">
    <source>
        <dbReference type="SAM" id="MobiDB-lite"/>
    </source>
</evidence>
<dbReference type="Ensembl" id="ENSDCDT00010001608.1">
    <property type="protein sequence ID" value="ENSDCDP00010001539.1"/>
    <property type="gene ID" value="ENSDCDG00010000617.1"/>
</dbReference>
<keyword evidence="11" id="KW-0539">Nucleus</keyword>
<feature type="domain" description="SET" evidence="15">
    <location>
        <begin position="597"/>
        <end position="712"/>
    </location>
</feature>
<dbReference type="GO" id="GO:0032259">
    <property type="term" value="P:methylation"/>
    <property type="evidence" value="ECO:0007669"/>
    <property type="project" value="UniProtKB-KW"/>
</dbReference>
<organism evidence="17 18">
    <name type="scientific">Denticeps clupeoides</name>
    <name type="common">denticle herring</name>
    <dbReference type="NCBI Taxonomy" id="299321"/>
    <lineage>
        <taxon>Eukaryota</taxon>
        <taxon>Metazoa</taxon>
        <taxon>Chordata</taxon>
        <taxon>Craniata</taxon>
        <taxon>Vertebrata</taxon>
        <taxon>Euteleostomi</taxon>
        <taxon>Actinopterygii</taxon>
        <taxon>Neopterygii</taxon>
        <taxon>Teleostei</taxon>
        <taxon>Clupei</taxon>
        <taxon>Clupeiformes</taxon>
        <taxon>Denticipitoidei</taxon>
        <taxon>Denticipitidae</taxon>
        <taxon>Denticeps</taxon>
    </lineage>
</organism>
<feature type="domain" description="CXC" evidence="16">
    <location>
        <begin position="487"/>
        <end position="590"/>
    </location>
</feature>
<dbReference type="PANTHER" id="PTHR45747">
    <property type="entry name" value="HISTONE-LYSINE N-METHYLTRANSFERASE E(Z)"/>
    <property type="match status" value="1"/>
</dbReference>
<dbReference type="PANTHER" id="PTHR45747:SF18">
    <property type="entry name" value="HISTONE-LYSINE N-METHYLTRANSFERASE EZH2"/>
    <property type="match status" value="1"/>
</dbReference>
<reference evidence="17 18" key="1">
    <citation type="submission" date="2020-06" db="EMBL/GenBank/DDBJ databases">
        <authorList>
            <consortium name="Wellcome Sanger Institute Data Sharing"/>
        </authorList>
    </citation>
    <scope>NUCLEOTIDE SEQUENCE [LARGE SCALE GENOMIC DNA]</scope>
</reference>
<keyword evidence="4" id="KW-0489">Methyltransferase</keyword>
<comment type="subcellular location">
    <subcellularLocation>
        <location evidence="1">Nucleus</location>
    </subcellularLocation>
</comment>
<evidence type="ECO:0000256" key="3">
    <source>
        <dbReference type="ARBA" id="ARBA00022491"/>
    </source>
</evidence>
<feature type="compositionally biased region" description="Acidic residues" evidence="14">
    <location>
        <begin position="171"/>
        <end position="182"/>
    </location>
</feature>
<name>A0AAY3ZYG5_9TELE</name>
<feature type="compositionally biased region" description="Polar residues" evidence="14">
    <location>
        <begin position="388"/>
        <end position="398"/>
    </location>
</feature>
<dbReference type="Pfam" id="PF11616">
    <property type="entry name" value="EZH2_WD-Binding"/>
    <property type="match status" value="1"/>
</dbReference>
<evidence type="ECO:0000259" key="16">
    <source>
        <dbReference type="PROSITE" id="PS51633"/>
    </source>
</evidence>
<dbReference type="Pfam" id="PF00856">
    <property type="entry name" value="SET"/>
    <property type="match status" value="1"/>
</dbReference>
<dbReference type="GO" id="GO:0003682">
    <property type="term" value="F:chromatin binding"/>
    <property type="evidence" value="ECO:0007669"/>
    <property type="project" value="TreeGrafter"/>
</dbReference>
<dbReference type="CDD" id="cd19218">
    <property type="entry name" value="SET_EZH2"/>
    <property type="match status" value="1"/>
</dbReference>
<evidence type="ECO:0000313" key="17">
    <source>
        <dbReference type="Ensembl" id="ENSDCDP00010001539.1"/>
    </source>
</evidence>
<dbReference type="InterPro" id="IPR033467">
    <property type="entry name" value="Tesmin/TSO1-like_CXC"/>
</dbReference>
<keyword evidence="9" id="KW-0090">Biological rhythms</keyword>
<feature type="region of interest" description="Disordered" evidence="14">
    <location>
        <begin position="319"/>
        <end position="413"/>
    </location>
</feature>
<feature type="compositionally biased region" description="Basic and acidic residues" evidence="14">
    <location>
        <begin position="183"/>
        <end position="193"/>
    </location>
</feature>
<dbReference type="GO" id="GO:0140951">
    <property type="term" value="F:histone H3K27 trimethyltransferase activity"/>
    <property type="evidence" value="ECO:0007669"/>
    <property type="project" value="UniProtKB-EC"/>
</dbReference>
<evidence type="ECO:0000313" key="18">
    <source>
        <dbReference type="Proteomes" id="UP000694580"/>
    </source>
</evidence>
<dbReference type="GO" id="GO:0035098">
    <property type="term" value="C:ESC/E(Z) complex"/>
    <property type="evidence" value="ECO:0007669"/>
    <property type="project" value="TreeGrafter"/>
</dbReference>
<keyword evidence="7" id="KW-0156">Chromatin regulator</keyword>
<dbReference type="Pfam" id="PF18118">
    <property type="entry name" value="PRC2_HTH_1"/>
    <property type="match status" value="1"/>
</dbReference>
<dbReference type="InterPro" id="IPR041343">
    <property type="entry name" value="PRC2_HTH_1"/>
</dbReference>
<dbReference type="GO" id="GO:0048511">
    <property type="term" value="P:rhythmic process"/>
    <property type="evidence" value="ECO:0007669"/>
    <property type="project" value="UniProtKB-KW"/>
</dbReference>
<dbReference type="PROSITE" id="PS50280">
    <property type="entry name" value="SET"/>
    <property type="match status" value="1"/>
</dbReference>
<evidence type="ECO:0000256" key="6">
    <source>
        <dbReference type="ARBA" id="ARBA00022691"/>
    </source>
</evidence>
<dbReference type="SMART" id="SM00717">
    <property type="entry name" value="SANT"/>
    <property type="match status" value="2"/>
</dbReference>
<reference evidence="17" key="3">
    <citation type="submission" date="2025-09" db="UniProtKB">
        <authorList>
            <consortium name="Ensembl"/>
        </authorList>
    </citation>
    <scope>IDENTIFICATION</scope>
</reference>
<protein>
    <recommendedName>
        <fullName evidence="12">Histone-lysine N-methyltransferase EZH2</fullName>
        <ecNumber evidence="2">2.1.1.356</ecNumber>
    </recommendedName>
</protein>
<dbReference type="EC" id="2.1.1.356" evidence="2"/>
<dbReference type="InterPro" id="IPR046341">
    <property type="entry name" value="SET_dom_sf"/>
</dbReference>
<keyword evidence="5" id="KW-0808">Transferase</keyword>
<sequence>MGLTGKKSEKRPVCWRKRVKSEYMRLRQLKRFRRADEVKSMFNSNRQKILERTDILNQEWKLRRIQPVHIMTSVSSLQFSKQVIPLKTLNAVASVPVMYSWSPLQQNFMVEDETVLHNIPYMGDEVLDQDGTFIEELIKNYDGKVHGDQECGFINDEIFVELVNALNQYSDGEEEDEDDDAEGERWSNPEKLGNDCSKKFPSDKIFEAISSMFPDKGSTEELKEKFKELTEQQLPGALPPECTPNIDGPNAKSVQREQSLHSFHTLFCRRCFKYDCFLHPFHATPNTYKRKNLENLVDSKPCGMECYMYVDGMVREYPAGVGPERAKTPSKRMVGRRRGRLPNSSSSSRPSTPTVSTETKDTDSDREGGADGGDCNDKDDDDKKEETTSSSEANSRCQTPVKLKLSSEPPENVEWSGAEASLFRVLIGTYYDNFCAIARLIGTKTCRQVYEFRVKESSIIARAPAEDEDTPPRKKKRKHSQFFPHKCGPLQCTFTDGSSNHVYNYQPCDHPRQPCDSSCPCVTAQNFCEKFCQCSSECQNRFPGCRCKAQCNTKQCPCYLAVRECDPDLCLTCGAADHWDSKNVSCKNCSIQRGAKKHLLLAPSDVAGWGIFIKEPVQKNEFISEYCGEIISQDEADRRGKVYDKYMCSFLFNLNNDFVVDATRKGNKIRFANHSVNPNCYAKVMMVNGDHRIGIFAKRAIQTGEELFFDYRYSQADALKYVGIEREMEIP</sequence>
<evidence type="ECO:0000256" key="10">
    <source>
        <dbReference type="ARBA" id="ARBA00023163"/>
    </source>
</evidence>
<keyword evidence="18" id="KW-1185">Reference proteome</keyword>
<dbReference type="SMART" id="SM00317">
    <property type="entry name" value="SET"/>
    <property type="match status" value="1"/>
</dbReference>
<evidence type="ECO:0000256" key="8">
    <source>
        <dbReference type="ARBA" id="ARBA00023015"/>
    </source>
</evidence>
<feature type="region of interest" description="Disordered" evidence="14">
    <location>
        <begin position="170"/>
        <end position="193"/>
    </location>
</feature>
<dbReference type="InterPro" id="IPR045318">
    <property type="entry name" value="EZH1/2-like"/>
</dbReference>
<dbReference type="SUPFAM" id="SSF82199">
    <property type="entry name" value="SET domain"/>
    <property type="match status" value="1"/>
</dbReference>
<feature type="compositionally biased region" description="Basic residues" evidence="14">
    <location>
        <begin position="328"/>
        <end position="340"/>
    </location>
</feature>
<dbReference type="Proteomes" id="UP000694580">
    <property type="component" value="Chromosome 2"/>
</dbReference>
<comment type="catalytic activity">
    <reaction evidence="13">
        <text>L-lysyl(27)-[histone H3] + 3 S-adenosyl-L-methionine = N(6),N(6),N(6)-trimethyl-L-lysyl(27)-[histone H3] + 3 S-adenosyl-L-homocysteine + 3 H(+)</text>
        <dbReference type="Rhea" id="RHEA:60292"/>
        <dbReference type="Rhea" id="RHEA-COMP:15535"/>
        <dbReference type="Rhea" id="RHEA-COMP:15548"/>
        <dbReference type="ChEBI" id="CHEBI:15378"/>
        <dbReference type="ChEBI" id="CHEBI:29969"/>
        <dbReference type="ChEBI" id="CHEBI:57856"/>
        <dbReference type="ChEBI" id="CHEBI:59789"/>
        <dbReference type="ChEBI" id="CHEBI:61961"/>
        <dbReference type="EC" id="2.1.1.356"/>
    </reaction>
</comment>
<evidence type="ECO:0000256" key="12">
    <source>
        <dbReference type="ARBA" id="ARBA00024111"/>
    </source>
</evidence>
<reference evidence="17" key="2">
    <citation type="submission" date="2025-08" db="UniProtKB">
        <authorList>
            <consortium name="Ensembl"/>
        </authorList>
    </citation>
    <scope>IDENTIFICATION</scope>
</reference>
<evidence type="ECO:0000256" key="11">
    <source>
        <dbReference type="ARBA" id="ARBA00023242"/>
    </source>
</evidence>
<keyword evidence="6" id="KW-0949">S-adenosyl-L-methionine</keyword>
<keyword evidence="10" id="KW-0804">Transcription</keyword>
<dbReference type="AlphaFoldDB" id="A0AAY3ZYG5"/>
<dbReference type="GeneTree" id="ENSGT00940000155013"/>
<evidence type="ECO:0000256" key="2">
    <source>
        <dbReference type="ARBA" id="ARBA00012186"/>
    </source>
</evidence>
<evidence type="ECO:0000256" key="1">
    <source>
        <dbReference type="ARBA" id="ARBA00004123"/>
    </source>
</evidence>
<evidence type="ECO:0000256" key="4">
    <source>
        <dbReference type="ARBA" id="ARBA00022603"/>
    </source>
</evidence>
<dbReference type="Pfam" id="PF21358">
    <property type="entry name" value="Ezh2_MCSS"/>
    <property type="match status" value="1"/>
</dbReference>
<proteinExistence type="predicted"/>
<dbReference type="Pfam" id="PF18264">
    <property type="entry name" value="preSET_CXC"/>
    <property type="match status" value="1"/>
</dbReference>
<gene>
    <name evidence="17" type="primary">EZH2</name>
</gene>
<dbReference type="GO" id="GO:0031507">
    <property type="term" value="P:heterochromatin formation"/>
    <property type="evidence" value="ECO:0007669"/>
    <property type="project" value="TreeGrafter"/>
</dbReference>
<dbReference type="PROSITE" id="PS51633">
    <property type="entry name" value="CXC"/>
    <property type="match status" value="1"/>
</dbReference>
<dbReference type="InterPro" id="IPR048358">
    <property type="entry name" value="EZH1/2_MCSS"/>
</dbReference>